<dbReference type="Gene3D" id="3.60.10.10">
    <property type="entry name" value="Endonuclease/exonuclease/phosphatase"/>
    <property type="match status" value="1"/>
</dbReference>
<dbReference type="GO" id="GO:0008289">
    <property type="term" value="F:lipid binding"/>
    <property type="evidence" value="ECO:0007669"/>
    <property type="project" value="InterPro"/>
</dbReference>
<dbReference type="Pfam" id="PF00168">
    <property type="entry name" value="C2"/>
    <property type="match status" value="1"/>
</dbReference>
<evidence type="ECO:0000313" key="3">
    <source>
        <dbReference type="EMBL" id="CAD5325090.1"/>
    </source>
</evidence>
<accession>A0A7G2EVB5</accession>
<dbReference type="PANTHER" id="PTHR10774">
    <property type="entry name" value="EXTENDED SYNAPTOTAGMIN-RELATED"/>
    <property type="match status" value="1"/>
</dbReference>
<dbReference type="Gene3D" id="2.60.40.150">
    <property type="entry name" value="C2 domain"/>
    <property type="match status" value="1"/>
</dbReference>
<gene>
    <name evidence="3" type="ORF">AT9943_LOCUS12946</name>
</gene>
<feature type="compositionally biased region" description="Polar residues" evidence="1">
    <location>
        <begin position="317"/>
        <end position="333"/>
    </location>
</feature>
<dbReference type="CDD" id="cd21677">
    <property type="entry name" value="SMP_SYT"/>
    <property type="match status" value="1"/>
</dbReference>
<dbReference type="EMBL" id="LR881468">
    <property type="protein sequence ID" value="CAD5325090.1"/>
    <property type="molecule type" value="Genomic_DNA"/>
</dbReference>
<evidence type="ECO:0000259" key="2">
    <source>
        <dbReference type="Pfam" id="PF00168"/>
    </source>
</evidence>
<dbReference type="Proteomes" id="UP000516314">
    <property type="component" value="Chromosome 3"/>
</dbReference>
<dbReference type="SUPFAM" id="SSF49562">
    <property type="entry name" value="C2 domain (Calcium/lipid-binding domain, CaLB)"/>
    <property type="match status" value="1"/>
</dbReference>
<dbReference type="PANTHER" id="PTHR10774:SF190">
    <property type="entry name" value="C2 CALCIUM_LIPID-BINDING ENDONUCLEASE_EXONUCLEASE_PHOSPHATASE-RELATED"/>
    <property type="match status" value="1"/>
</dbReference>
<proteinExistence type="predicted"/>
<sequence>MVVRYSVEPLLEDYRPPGITSLKFSKLTLGNKAPKIECKIRYSSLVASIPIQLKDLQVFTVARVIFQLADEIPRISAVVVALLAEPKPRIDYTLKAVRGSLTAIPGLSAMIDDTVDTIVIDMLQWPHRIVFPIGGIPVDLSDFELKPQRKLIVTVVKATNLKNKELIGKSDPYPTIHIHLYSKDKETQSLTVEVFDKDVGQDERLGLVKLPLSSLEAGVTKELELNLSKMWPYIAETIFRPNGAHRCHNYMKYPNIMKLGEAAILHYTYSKFSDLTARRDRCCCKPKEEDVKICFMLDFDRAISPLLGPLLGQGKGTQDSRSSYGQNCHQMGSDSDRDEIEAMTVQELKSHIEKSWAPCERTQTRTYLNFTTSYGQQFYLMKVLPTQDECISSEAYGIENREKRIKPLRVRYGTGLSGSDHDMEGRMDWIEDWDRTLSNHIKDLEKSKPVVLTGDLNCAHEEIDIFNPAGNRRSAGFTIEERQSQTS</sequence>
<organism evidence="3 4">
    <name type="scientific">Arabidopsis thaliana</name>
    <name type="common">Mouse-ear cress</name>
    <dbReference type="NCBI Taxonomy" id="3702"/>
    <lineage>
        <taxon>Eukaryota</taxon>
        <taxon>Viridiplantae</taxon>
        <taxon>Streptophyta</taxon>
        <taxon>Embryophyta</taxon>
        <taxon>Tracheophyta</taxon>
        <taxon>Spermatophyta</taxon>
        <taxon>Magnoliopsida</taxon>
        <taxon>eudicotyledons</taxon>
        <taxon>Gunneridae</taxon>
        <taxon>Pentapetalae</taxon>
        <taxon>rosids</taxon>
        <taxon>malvids</taxon>
        <taxon>Brassicales</taxon>
        <taxon>Brassicaceae</taxon>
        <taxon>Camelineae</taxon>
        <taxon>Arabidopsis</taxon>
    </lineage>
</organism>
<evidence type="ECO:0000313" key="4">
    <source>
        <dbReference type="Proteomes" id="UP000516314"/>
    </source>
</evidence>
<dbReference type="CDD" id="cd00030">
    <property type="entry name" value="C2"/>
    <property type="match status" value="1"/>
</dbReference>
<evidence type="ECO:0000256" key="1">
    <source>
        <dbReference type="SAM" id="MobiDB-lite"/>
    </source>
</evidence>
<feature type="region of interest" description="Disordered" evidence="1">
    <location>
        <begin position="313"/>
        <end position="336"/>
    </location>
</feature>
<dbReference type="AlphaFoldDB" id="A0A7G2EVB5"/>
<protein>
    <submittedName>
        <fullName evidence="3">(thale cress) hypothetical protein</fullName>
    </submittedName>
</protein>
<dbReference type="InterPro" id="IPR045050">
    <property type="entry name" value="Synaptotagmin_plant"/>
</dbReference>
<reference evidence="3 4" key="1">
    <citation type="submission" date="2020-09" db="EMBL/GenBank/DDBJ databases">
        <authorList>
            <person name="Ashkenazy H."/>
        </authorList>
    </citation>
    <scope>NUCLEOTIDE SEQUENCE [LARGE SCALE GENOMIC DNA]</scope>
    <source>
        <strain evidence="4">cv. Cdm-0</strain>
    </source>
</reference>
<dbReference type="InterPro" id="IPR000008">
    <property type="entry name" value="C2_dom"/>
</dbReference>
<dbReference type="InterPro" id="IPR035892">
    <property type="entry name" value="C2_domain_sf"/>
</dbReference>
<dbReference type="SUPFAM" id="SSF56219">
    <property type="entry name" value="DNase I-like"/>
    <property type="match status" value="1"/>
</dbReference>
<name>A0A7G2EVB5_ARATH</name>
<dbReference type="InterPro" id="IPR036691">
    <property type="entry name" value="Endo/exonu/phosph_ase_sf"/>
</dbReference>
<feature type="domain" description="C2" evidence="2">
    <location>
        <begin position="182"/>
        <end position="222"/>
    </location>
</feature>